<evidence type="ECO:0000313" key="2">
    <source>
        <dbReference type="EMBL" id="KAL1378331.1"/>
    </source>
</evidence>
<reference evidence="2 3" key="1">
    <citation type="submission" date="2024-05" db="EMBL/GenBank/DDBJ databases">
        <title>Culex pipiens pipiens assembly and annotation.</title>
        <authorList>
            <person name="Alout H."/>
            <person name="Durand T."/>
        </authorList>
    </citation>
    <scope>NUCLEOTIDE SEQUENCE [LARGE SCALE GENOMIC DNA]</scope>
    <source>
        <strain evidence="2">HA-2024</strain>
        <tissue evidence="2">Whole body</tissue>
    </source>
</reference>
<keyword evidence="3" id="KW-1185">Reference proteome</keyword>
<gene>
    <name evidence="2" type="ORF">pipiens_015651</name>
</gene>
<proteinExistence type="predicted"/>
<sequence length="93" mass="9671">PVNGCPGSCIQIHGPDILSPYDVRKDFSGGVEKNPLVVMVTAIRRSPVSGKMNALPIIFCKAKMEGPLGVSKRLAPDASSKSVPAATCHTPGT</sequence>
<feature type="region of interest" description="Disordered" evidence="1">
    <location>
        <begin position="73"/>
        <end position="93"/>
    </location>
</feature>
<feature type="non-terminal residue" evidence="2">
    <location>
        <position position="1"/>
    </location>
</feature>
<dbReference type="AlphaFoldDB" id="A0ABD1CPN4"/>
<dbReference type="Proteomes" id="UP001562425">
    <property type="component" value="Unassembled WGS sequence"/>
</dbReference>
<organism evidence="2 3">
    <name type="scientific">Culex pipiens pipiens</name>
    <name type="common">Northern house mosquito</name>
    <dbReference type="NCBI Taxonomy" id="38569"/>
    <lineage>
        <taxon>Eukaryota</taxon>
        <taxon>Metazoa</taxon>
        <taxon>Ecdysozoa</taxon>
        <taxon>Arthropoda</taxon>
        <taxon>Hexapoda</taxon>
        <taxon>Insecta</taxon>
        <taxon>Pterygota</taxon>
        <taxon>Neoptera</taxon>
        <taxon>Endopterygota</taxon>
        <taxon>Diptera</taxon>
        <taxon>Nematocera</taxon>
        <taxon>Culicoidea</taxon>
        <taxon>Culicidae</taxon>
        <taxon>Culicinae</taxon>
        <taxon>Culicini</taxon>
        <taxon>Culex</taxon>
        <taxon>Culex</taxon>
    </lineage>
</organism>
<evidence type="ECO:0000313" key="3">
    <source>
        <dbReference type="Proteomes" id="UP001562425"/>
    </source>
</evidence>
<evidence type="ECO:0000256" key="1">
    <source>
        <dbReference type="SAM" id="MobiDB-lite"/>
    </source>
</evidence>
<protein>
    <submittedName>
        <fullName evidence="2">Uncharacterized protein</fullName>
    </submittedName>
</protein>
<accession>A0ABD1CPN4</accession>
<name>A0ABD1CPN4_CULPP</name>
<comment type="caution">
    <text evidence="2">The sequence shown here is derived from an EMBL/GenBank/DDBJ whole genome shotgun (WGS) entry which is preliminary data.</text>
</comment>
<dbReference type="EMBL" id="JBEHCU010010367">
    <property type="protein sequence ID" value="KAL1378331.1"/>
    <property type="molecule type" value="Genomic_DNA"/>
</dbReference>